<name>A0A699KB34_TANCI</name>
<evidence type="ECO:0000256" key="1">
    <source>
        <dbReference type="SAM" id="MobiDB-lite"/>
    </source>
</evidence>
<proteinExistence type="predicted"/>
<accession>A0A699KB34</accession>
<feature type="region of interest" description="Disordered" evidence="1">
    <location>
        <begin position="95"/>
        <end position="117"/>
    </location>
</feature>
<feature type="compositionally biased region" description="Basic and acidic residues" evidence="1">
    <location>
        <begin position="95"/>
        <end position="109"/>
    </location>
</feature>
<sequence length="219" mass="24672">AALSLSSLNLNQQHHPAALTRTSSNALKDTLPQLLKDSIKISISKSIAEELPYVKAHKELSKSLHTNMKKSIRLKDMVSLLEAVEVFRKDNAEGEKWKKNNHAEEKDDQQPDQTKGEQISRANITDIVQGKQPSAQVVLNEKAMIVHNLEEKKEGNVSTEDDSDDDDLDKQPLSKRFKIMTLIPNPIPLNTFVPKHYQKPEEQQNLFIISPIGCLEPLP</sequence>
<dbReference type="EMBL" id="BKCJ010499147">
    <property type="protein sequence ID" value="GFA84524.1"/>
    <property type="molecule type" value="Genomic_DNA"/>
</dbReference>
<gene>
    <name evidence="2" type="ORF">Tci_656496</name>
</gene>
<feature type="non-terminal residue" evidence="2">
    <location>
        <position position="1"/>
    </location>
</feature>
<feature type="region of interest" description="Disordered" evidence="1">
    <location>
        <begin position="150"/>
        <end position="170"/>
    </location>
</feature>
<reference evidence="2" key="1">
    <citation type="journal article" date="2019" name="Sci. Rep.">
        <title>Draft genome of Tanacetum cinerariifolium, the natural source of mosquito coil.</title>
        <authorList>
            <person name="Yamashiro T."/>
            <person name="Shiraishi A."/>
            <person name="Satake H."/>
            <person name="Nakayama K."/>
        </authorList>
    </citation>
    <scope>NUCLEOTIDE SEQUENCE</scope>
</reference>
<feature type="compositionally biased region" description="Acidic residues" evidence="1">
    <location>
        <begin position="159"/>
        <end position="168"/>
    </location>
</feature>
<organism evidence="2">
    <name type="scientific">Tanacetum cinerariifolium</name>
    <name type="common">Dalmatian daisy</name>
    <name type="synonym">Chrysanthemum cinerariifolium</name>
    <dbReference type="NCBI Taxonomy" id="118510"/>
    <lineage>
        <taxon>Eukaryota</taxon>
        <taxon>Viridiplantae</taxon>
        <taxon>Streptophyta</taxon>
        <taxon>Embryophyta</taxon>
        <taxon>Tracheophyta</taxon>
        <taxon>Spermatophyta</taxon>
        <taxon>Magnoliopsida</taxon>
        <taxon>eudicotyledons</taxon>
        <taxon>Gunneridae</taxon>
        <taxon>Pentapetalae</taxon>
        <taxon>asterids</taxon>
        <taxon>campanulids</taxon>
        <taxon>Asterales</taxon>
        <taxon>Asteraceae</taxon>
        <taxon>Asteroideae</taxon>
        <taxon>Anthemideae</taxon>
        <taxon>Anthemidinae</taxon>
        <taxon>Tanacetum</taxon>
    </lineage>
</organism>
<protein>
    <submittedName>
        <fullName evidence="2">Uncharacterized protein</fullName>
    </submittedName>
</protein>
<evidence type="ECO:0000313" key="2">
    <source>
        <dbReference type="EMBL" id="GFA84524.1"/>
    </source>
</evidence>
<comment type="caution">
    <text evidence="2">The sequence shown here is derived from an EMBL/GenBank/DDBJ whole genome shotgun (WGS) entry which is preliminary data.</text>
</comment>
<dbReference type="AlphaFoldDB" id="A0A699KB34"/>